<dbReference type="Proteomes" id="UP000319783">
    <property type="component" value="Unassembled WGS sequence"/>
</dbReference>
<evidence type="ECO:0000313" key="3">
    <source>
        <dbReference type="Proteomes" id="UP000319783"/>
    </source>
</evidence>
<keyword evidence="1" id="KW-0472">Membrane</keyword>
<name>A0A533QFI3_9BACT</name>
<organism evidence="2 3">
    <name type="scientific">Candidatus Jettenia ecosi</name>
    <dbReference type="NCBI Taxonomy" id="2494326"/>
    <lineage>
        <taxon>Bacteria</taxon>
        <taxon>Pseudomonadati</taxon>
        <taxon>Planctomycetota</taxon>
        <taxon>Candidatus Brocadiia</taxon>
        <taxon>Candidatus Brocadiales</taxon>
        <taxon>Candidatus Brocadiaceae</taxon>
        <taxon>Candidatus Jettenia</taxon>
    </lineage>
</organism>
<keyword evidence="2" id="KW-0808">Transferase</keyword>
<feature type="transmembrane region" description="Helical" evidence="1">
    <location>
        <begin position="248"/>
        <end position="266"/>
    </location>
</feature>
<feature type="transmembrane region" description="Helical" evidence="1">
    <location>
        <begin position="278"/>
        <end position="298"/>
    </location>
</feature>
<keyword evidence="1" id="KW-1133">Transmembrane helix</keyword>
<proteinExistence type="predicted"/>
<dbReference type="InterPro" id="IPR029044">
    <property type="entry name" value="Nucleotide-diphossugar_trans"/>
</dbReference>
<protein>
    <submittedName>
        <fullName evidence="2">Glycosyl transferase</fullName>
    </submittedName>
</protein>
<feature type="transmembrane region" description="Helical" evidence="1">
    <location>
        <begin position="310"/>
        <end position="332"/>
    </location>
</feature>
<feature type="transmembrane region" description="Helical" evidence="1">
    <location>
        <begin position="344"/>
        <end position="370"/>
    </location>
</feature>
<feature type="transmembrane region" description="Helical" evidence="1">
    <location>
        <begin position="170"/>
        <end position="195"/>
    </location>
</feature>
<evidence type="ECO:0000313" key="2">
    <source>
        <dbReference type="EMBL" id="TLD43543.1"/>
    </source>
</evidence>
<dbReference type="AlphaFoldDB" id="A0A533QFI3"/>
<feature type="transmembrane region" description="Helical" evidence="1">
    <location>
        <begin position="207"/>
        <end position="228"/>
    </location>
</feature>
<keyword evidence="1" id="KW-0812">Transmembrane</keyword>
<dbReference type="SUPFAM" id="SSF53448">
    <property type="entry name" value="Nucleotide-diphospho-sugar transferases"/>
    <property type="match status" value="1"/>
</dbReference>
<reference evidence="2 3" key="1">
    <citation type="submission" date="2019-04" db="EMBL/GenBank/DDBJ databases">
        <title>Genome of a novel bacterium Candidatus Jettenia ecosi reconstructed from metagenome of an anammox bioreactor.</title>
        <authorList>
            <person name="Mardanov A.V."/>
            <person name="Beletsky A.V."/>
            <person name="Ravin N.V."/>
            <person name="Botchkova E.A."/>
            <person name="Litti Y.V."/>
            <person name="Nozhevnikova A.N."/>
        </authorList>
    </citation>
    <scope>NUCLEOTIDE SEQUENCE [LARGE SCALE GENOMIC DNA]</scope>
    <source>
        <strain evidence="2">J2</strain>
    </source>
</reference>
<dbReference type="Gene3D" id="3.90.550.10">
    <property type="entry name" value="Spore Coat Polysaccharide Biosynthesis Protein SpsA, Chain A"/>
    <property type="match status" value="1"/>
</dbReference>
<feature type="transmembrane region" description="Helical" evidence="1">
    <location>
        <begin position="139"/>
        <end position="158"/>
    </location>
</feature>
<dbReference type="EMBL" id="SULG01000002">
    <property type="protein sequence ID" value="TLD43543.1"/>
    <property type="molecule type" value="Genomic_DNA"/>
</dbReference>
<sequence length="380" mass="44334">MEHYIGALFGSYDNQPSAINFFSQYKNLFHHFIHQTSYNNAHTFWAGCGAIRKEVFHKTGGFDAAQYPKPSIEDVELGLRIRKCGYKILLVKELQVKHLKKWSFYSLLYTDIFCRAVPWANLILQSQEMPKGLNFQKSHLVSSLCVGLLIELGIFFLLEYKLFSHIPVGSFYYYIKLLGVALFLGANFVVSYTRILQLWNKGRHLKFLLPLLFFIVSGFAFTLLTFFFFNQKLLACIPNTSFYYHLKFFILILFLLVNFVIFYVKIPNIKTRSWHRNVMIRIVFIITAGMVVTLSGIASRSNLGYNLLPSAAALYFAFVLTTMNILLLNSQLYRFFFKLRGFKFLLLAIFSHVLYYLYSSGTFVVCWIIYSTKKLHMRQH</sequence>
<dbReference type="GO" id="GO:0016740">
    <property type="term" value="F:transferase activity"/>
    <property type="evidence" value="ECO:0007669"/>
    <property type="project" value="UniProtKB-KW"/>
</dbReference>
<evidence type="ECO:0000256" key="1">
    <source>
        <dbReference type="SAM" id="Phobius"/>
    </source>
</evidence>
<comment type="caution">
    <text evidence="2">The sequence shown here is derived from an EMBL/GenBank/DDBJ whole genome shotgun (WGS) entry which is preliminary data.</text>
</comment>
<gene>
    <name evidence="2" type="ORF">JETT_0174</name>
</gene>
<accession>A0A533QFI3</accession>